<dbReference type="SUPFAM" id="SSF52540">
    <property type="entry name" value="P-loop containing nucleoside triphosphate hydrolases"/>
    <property type="match status" value="1"/>
</dbReference>
<dbReference type="Proteomes" id="UP001516472">
    <property type="component" value="Unassembled WGS sequence"/>
</dbReference>
<evidence type="ECO:0000313" key="2">
    <source>
        <dbReference type="EMBL" id="MBE4753366.1"/>
    </source>
</evidence>
<comment type="caution">
    <text evidence="2">The sequence shown here is derived from an EMBL/GenBank/DDBJ whole genome shotgun (WGS) entry which is preliminary data.</text>
</comment>
<name>A0ABR9PZM8_9BACT</name>
<dbReference type="Gene3D" id="3.40.50.300">
    <property type="entry name" value="P-loop containing nucleotide triphosphate hydrolases"/>
    <property type="match status" value="1"/>
</dbReference>
<accession>A0ABR9PZM8</accession>
<dbReference type="RefSeq" id="WP_193430524.1">
    <property type="nucleotide sequence ID" value="NZ_CBCSIP010000053.1"/>
</dbReference>
<sequence>MIPAEERAWAREVLLGRRWPPRSPPQRSTLARALPSAAEALRCVEAERLEEARRALRQLWLGLELDEIEKDAFGTAELGAGCFEAAEILGFELPPRALPPRFHFLEERPLELKAHRLRLAVSHVLAPLVNDAPARVFYTEQPGAPESLGEEIRLTAALVERFLGVKAPRWALDRGADGRSKMAALFVRALLDQRPEVAPRLKPGRESRDEPRVLGFTGELDAEGLALRVDGIEDKVRSFFQNHPVGTLFVPASQWQEARQVLDRTDKKHATHSIWGREYEQRIQPFRSVLDLLIRLGMVTPSVPETRLFSALAEASRRVPCWNGEVLDVSKTLALPLEQQPHSDDSSLTEDDLLEEVFQSWLSGNTRPAFLEGGPGRGKSIELRRLSGRLLHEHLLLGPALRIEARRLVDQGFSLERALRIAVSPKLTEAECRRLVELAQSPALAGSVWLFVDGLDEVSQENREQIRVLTADWPGPSLIGARPLPTEVTPGLHFRIAPLSPDQAQSLFESLGKAGHWAALTELKEESTARTRPSDRRKELVADLCSTPLGVSLLAQLEEADLGERLDVPTVFRKSIHALIRRAQETKRITPETRLTFLREGMGVLGAAAWAMLRRGEAMIRQEDLAAMKGSTPVLTAVHQVLENSDLVQQVAPERYQFSHKSLAEFCAALHLVDQPDAEAELLRLIGEPSAEAISQHFAALLPSRERLTAFIRNLGAPSHRPFSSLALATRLLVPNGPERIETPVALEVLRKRLQFASHGNRLLHHYDSGVPGGLEDAGELWLALSRWAPALRPHAGTLIAACPPKVGEFLKSGPLPARPPRSASPTFSKDRSPEEFAERLAITLELELPLDVVLRFSRAEEYLLGRKPGPWVTELDRLIDTLEAGAASNAAKVWAQRAPASRLLERLDLLSRFPPATVKPLLEAVVRSGSPEQKREALMRAALNILELGEYDDSDWQALVRFQGLTQGVPSEVWLRQWDLLWACNLLGDIVDYDKDLEPLYAEFTEDSCGPARWRAIVAHTHLHGAVPEEVLRTALQDDFRPLRIEAMARLVAQELPIGIAEILPSLVSLVPDERWVAFASATQVKALPLELLLAVLEHAPPPPHREDDDSPKWLPTQHPWEESAGNHTFRAHRTLAGEVVRRVTESQSFKAFAEMLEGPYSQVVEELFPTSDVKAPFFVELLANGTPPQRRFAARTLSSQREARLLTPYLQDTDPEVANAAHQALAEAQRILALRQERENSTPSERSRPNPWDLPEFDIQTLPRFESFETLWSAMAESRLPYDLGASLQDVAKVPTSALVWERERRIKRPEEPPRAPILEHLLRLYQPQHQPLVLAGLEDSDLAPFAAAVLRQNPLVDEMLARIRKGGSLLERAVDVLRGTSHASEAARFLRAEALTGRLKPELNSPSLFQEHLEELDQARINQWLCHQLERLDGVAGLLPLLEPTTPQELRSTVLEDLRWKMLRRELEHSGSNRALLLSWARQASGPSSEREVREIALGLLSIVGEAEDALRWKQAPDLHALSPWSLASVIWLVSRFSTASDLPWFRPFLTHSPEAKSEAALVLARLGGEGVVEELVDLLETHPANLRHHISWAHHFTWKQAAAEVIVRFGDGEQAKRAARALTDDPEVWELAERHQRLPEHVLFIAAQRWRQDPTSDNDREYDRAVRVLEGMLQKVDAKAAHRVMIEASMWGEPFESTFEHDVTPEPGDLDLLLATLRQEPGNALALHWLMSLPHSEELLDCLWREVNAPWWPAPPNSRRETPAISAPPNGGRAKAGDEAGAAPEAAAKAEPQKERVEPAPVPWLSRTLCDA</sequence>
<reference evidence="2 3" key="1">
    <citation type="submission" date="2020-02" db="EMBL/GenBank/DDBJ databases">
        <authorList>
            <person name="Babadi Z.K."/>
            <person name="Risdian C."/>
            <person name="Ebrahimipour G.H."/>
            <person name="Wink J."/>
        </authorList>
    </citation>
    <scope>NUCLEOTIDE SEQUENCE [LARGE SCALE GENOMIC DNA]</scope>
    <source>
        <strain evidence="2 3">ZKHCc1 1396</strain>
    </source>
</reference>
<feature type="region of interest" description="Disordered" evidence="1">
    <location>
        <begin position="1758"/>
        <end position="1816"/>
    </location>
</feature>
<dbReference type="SUPFAM" id="SSF48371">
    <property type="entry name" value="ARM repeat"/>
    <property type="match status" value="1"/>
</dbReference>
<feature type="region of interest" description="Disordered" evidence="1">
    <location>
        <begin position="814"/>
        <end position="833"/>
    </location>
</feature>
<keyword evidence="3" id="KW-1185">Reference proteome</keyword>
<protein>
    <recommendedName>
        <fullName evidence="4">NACHT domain-containing protein</fullName>
    </recommendedName>
</protein>
<evidence type="ECO:0008006" key="4">
    <source>
        <dbReference type="Google" id="ProtNLM"/>
    </source>
</evidence>
<gene>
    <name evidence="2" type="ORF">G4177_34975</name>
</gene>
<dbReference type="InterPro" id="IPR027417">
    <property type="entry name" value="P-loop_NTPase"/>
</dbReference>
<evidence type="ECO:0000313" key="3">
    <source>
        <dbReference type="Proteomes" id="UP001516472"/>
    </source>
</evidence>
<feature type="compositionally biased region" description="Low complexity" evidence="1">
    <location>
        <begin position="1783"/>
        <end position="1794"/>
    </location>
</feature>
<evidence type="ECO:0000256" key="1">
    <source>
        <dbReference type="SAM" id="MobiDB-lite"/>
    </source>
</evidence>
<proteinExistence type="predicted"/>
<dbReference type="EMBL" id="JAAIYO010000018">
    <property type="protein sequence ID" value="MBE4753366.1"/>
    <property type="molecule type" value="Genomic_DNA"/>
</dbReference>
<organism evidence="2 3">
    <name type="scientific">Corallococcus soli</name>
    <dbReference type="NCBI Taxonomy" id="2710757"/>
    <lineage>
        <taxon>Bacteria</taxon>
        <taxon>Pseudomonadati</taxon>
        <taxon>Myxococcota</taxon>
        <taxon>Myxococcia</taxon>
        <taxon>Myxococcales</taxon>
        <taxon>Cystobacterineae</taxon>
        <taxon>Myxococcaceae</taxon>
        <taxon>Corallococcus</taxon>
    </lineage>
</organism>
<dbReference type="InterPro" id="IPR016024">
    <property type="entry name" value="ARM-type_fold"/>
</dbReference>